<reference evidence="1 2" key="1">
    <citation type="journal article" date="2021" name="BMC Genomics">
        <title>Datura genome reveals duplications of psychoactive alkaloid biosynthetic genes and high mutation rate following tissue culture.</title>
        <authorList>
            <person name="Rajewski A."/>
            <person name="Carter-House D."/>
            <person name="Stajich J."/>
            <person name="Litt A."/>
        </authorList>
    </citation>
    <scope>NUCLEOTIDE SEQUENCE [LARGE SCALE GENOMIC DNA]</scope>
    <source>
        <strain evidence="1">AR-01</strain>
    </source>
</reference>
<evidence type="ECO:0000313" key="2">
    <source>
        <dbReference type="Proteomes" id="UP000823775"/>
    </source>
</evidence>
<dbReference type="EMBL" id="JACEIK010002582">
    <property type="protein sequence ID" value="MCD9637925.1"/>
    <property type="molecule type" value="Genomic_DNA"/>
</dbReference>
<name>A0ABS8USS9_DATST</name>
<protein>
    <submittedName>
        <fullName evidence="1">Uncharacterized protein</fullName>
    </submittedName>
</protein>
<organism evidence="1 2">
    <name type="scientific">Datura stramonium</name>
    <name type="common">Jimsonweed</name>
    <name type="synonym">Common thornapple</name>
    <dbReference type="NCBI Taxonomy" id="4076"/>
    <lineage>
        <taxon>Eukaryota</taxon>
        <taxon>Viridiplantae</taxon>
        <taxon>Streptophyta</taxon>
        <taxon>Embryophyta</taxon>
        <taxon>Tracheophyta</taxon>
        <taxon>Spermatophyta</taxon>
        <taxon>Magnoliopsida</taxon>
        <taxon>eudicotyledons</taxon>
        <taxon>Gunneridae</taxon>
        <taxon>Pentapetalae</taxon>
        <taxon>asterids</taxon>
        <taxon>lamiids</taxon>
        <taxon>Solanales</taxon>
        <taxon>Solanaceae</taxon>
        <taxon>Solanoideae</taxon>
        <taxon>Datureae</taxon>
        <taxon>Datura</taxon>
    </lineage>
</organism>
<gene>
    <name evidence="1" type="ORF">HAX54_021476</name>
</gene>
<evidence type="ECO:0000313" key="1">
    <source>
        <dbReference type="EMBL" id="MCD9637925.1"/>
    </source>
</evidence>
<accession>A0ABS8USS9</accession>
<keyword evidence="2" id="KW-1185">Reference proteome</keyword>
<sequence length="131" mass="15374">MGSIGSRSNKAHFSREARIWLKTVCAWETYDSYYWGKSCLVYVLMNRVPVNVGVIIKNVLRRARIEEEEADYRPIYDPRGIAVTKTKEPKAKNEWSNRGAITTTQHRLFFERALENPWPRFEEALDDHVDI</sequence>
<comment type="caution">
    <text evidence="1">The sequence shown here is derived from an EMBL/GenBank/DDBJ whole genome shotgun (WGS) entry which is preliminary data.</text>
</comment>
<proteinExistence type="predicted"/>
<dbReference type="Proteomes" id="UP000823775">
    <property type="component" value="Unassembled WGS sequence"/>
</dbReference>